<name>A0A2P4XAT8_9STRA</name>
<dbReference type="Gene3D" id="1.10.340.70">
    <property type="match status" value="1"/>
</dbReference>
<dbReference type="GO" id="GO:0015074">
    <property type="term" value="P:DNA integration"/>
    <property type="evidence" value="ECO:0007669"/>
    <property type="project" value="InterPro"/>
</dbReference>
<dbReference type="EMBL" id="NCKW01015526">
    <property type="protein sequence ID" value="POM62629.1"/>
    <property type="molecule type" value="Genomic_DNA"/>
</dbReference>
<reference evidence="8 9" key="1">
    <citation type="journal article" date="2017" name="Genome Biol. Evol.">
        <title>Phytophthora megakarya and P. palmivora, closely related causal agents of cacao black pod rot, underwent increases in genome sizes and gene numbers by different mechanisms.</title>
        <authorList>
            <person name="Ali S.S."/>
            <person name="Shao J."/>
            <person name="Lary D.J."/>
            <person name="Kronmiller B."/>
            <person name="Shen D."/>
            <person name="Strem M.D."/>
            <person name="Amoako-Attah I."/>
            <person name="Akrofi A.Y."/>
            <person name="Begoude B.A."/>
            <person name="Ten Hoopen G.M."/>
            <person name="Coulibaly K."/>
            <person name="Kebe B.I."/>
            <person name="Melnick R.L."/>
            <person name="Guiltinan M.J."/>
            <person name="Tyler B.M."/>
            <person name="Meinhardt L.W."/>
            <person name="Bailey B.A."/>
        </authorList>
    </citation>
    <scope>NUCLEOTIDE SEQUENCE [LARGE SCALE GENOMIC DNA]</scope>
    <source>
        <strain evidence="9">sbr112.9</strain>
    </source>
</reference>
<dbReference type="GO" id="GO:0004519">
    <property type="term" value="F:endonuclease activity"/>
    <property type="evidence" value="ECO:0007669"/>
    <property type="project" value="UniProtKB-KW"/>
</dbReference>
<evidence type="ECO:0000256" key="2">
    <source>
        <dbReference type="ARBA" id="ARBA00022695"/>
    </source>
</evidence>
<keyword evidence="1" id="KW-0808">Transferase</keyword>
<keyword evidence="9" id="KW-1185">Reference proteome</keyword>
<dbReference type="SUPFAM" id="SSF53098">
    <property type="entry name" value="Ribonuclease H-like"/>
    <property type="match status" value="1"/>
</dbReference>
<keyword evidence="5" id="KW-0378">Hydrolase</keyword>
<evidence type="ECO:0000256" key="3">
    <source>
        <dbReference type="ARBA" id="ARBA00022722"/>
    </source>
</evidence>
<evidence type="ECO:0000313" key="9">
    <source>
        <dbReference type="Proteomes" id="UP000237271"/>
    </source>
</evidence>
<evidence type="ECO:0000256" key="4">
    <source>
        <dbReference type="ARBA" id="ARBA00022759"/>
    </source>
</evidence>
<dbReference type="SUPFAM" id="SSF56672">
    <property type="entry name" value="DNA/RNA polymerases"/>
    <property type="match status" value="1"/>
</dbReference>
<keyword evidence="3" id="KW-0540">Nuclease</keyword>
<keyword evidence="2" id="KW-0548">Nucleotidyltransferase</keyword>
<sequence length="481" mass="55107">MAHTVEFAFPAYDEPFHIYTDTSGYHKKCNESQRKYPANRLELLSIVLVLRENRTMLLGQELHIRTEHLNLTYGAFNNIQMTRWLLEIEEFGPSLHYIKGEHNVVADALSRLPGETSPELGKDDGSGEAAVQESADDTVLFSLDLRQLARAQAIVQSLGGRDKELNGVKLRVGPKTDAILVPDHLQEPVMKAYHEWLMHPGASAMYQTINVSPYWKGMESHIRQYVRNCLPCTKSKHPTLKYGKYRPKLSWCGRGSKWRSIQSDLWEAQVSRLDDGRHEYQARENSTMRVIYDQGTEFKKEFFELLESFGIHAVPTTTRSPQANGIIERLHRVIGEKMRTQEINSKDKGLHFCITRRLQCGQPTTACWMHPRPKLPLIETYSSRLRTQRTGKSKQVAKNNTRENSKRRTWTYAPGDNVLLQNDAGSQAKMTPLFNGSYKAVAVRTNGTLVLDKGKYMETVHIRRVVPFKSQRVEGCENTQY</sequence>
<dbReference type="AlphaFoldDB" id="A0A2P4XAT8"/>
<keyword evidence="6" id="KW-0695">RNA-directed DNA polymerase</keyword>
<dbReference type="InterPro" id="IPR001584">
    <property type="entry name" value="Integrase_cat-core"/>
</dbReference>
<dbReference type="PANTHER" id="PTHR37984:SF5">
    <property type="entry name" value="PROTEIN NYNRIN-LIKE"/>
    <property type="match status" value="1"/>
</dbReference>
<organism evidence="8 9">
    <name type="scientific">Phytophthora palmivora</name>
    <dbReference type="NCBI Taxonomy" id="4796"/>
    <lineage>
        <taxon>Eukaryota</taxon>
        <taxon>Sar</taxon>
        <taxon>Stramenopiles</taxon>
        <taxon>Oomycota</taxon>
        <taxon>Peronosporomycetes</taxon>
        <taxon>Peronosporales</taxon>
        <taxon>Peronosporaceae</taxon>
        <taxon>Phytophthora</taxon>
    </lineage>
</organism>
<evidence type="ECO:0000259" key="7">
    <source>
        <dbReference type="PROSITE" id="PS50994"/>
    </source>
</evidence>
<dbReference type="OrthoDB" id="4369127at2759"/>
<evidence type="ECO:0000256" key="6">
    <source>
        <dbReference type="ARBA" id="ARBA00022918"/>
    </source>
</evidence>
<dbReference type="InterPro" id="IPR012337">
    <property type="entry name" value="RNaseH-like_sf"/>
</dbReference>
<dbReference type="InterPro" id="IPR050951">
    <property type="entry name" value="Retrovirus_Pol_polyprotein"/>
</dbReference>
<comment type="caution">
    <text evidence="8">The sequence shown here is derived from an EMBL/GenBank/DDBJ whole genome shotgun (WGS) entry which is preliminary data.</text>
</comment>
<feature type="domain" description="Integrase catalytic" evidence="7">
    <location>
        <begin position="288"/>
        <end position="339"/>
    </location>
</feature>
<dbReference type="Proteomes" id="UP000237271">
    <property type="component" value="Unassembled WGS sequence"/>
</dbReference>
<proteinExistence type="predicted"/>
<dbReference type="PROSITE" id="PS50994">
    <property type="entry name" value="INTEGRASE"/>
    <property type="match status" value="1"/>
</dbReference>
<accession>A0A2P4XAT8</accession>
<protein>
    <submittedName>
        <fullName evidence="8">Pol protein</fullName>
    </submittedName>
</protein>
<gene>
    <name evidence="8" type="ORF">PHPALM_28190</name>
</gene>
<dbReference type="Pfam" id="PF17921">
    <property type="entry name" value="Integrase_H2C2"/>
    <property type="match status" value="1"/>
</dbReference>
<dbReference type="Pfam" id="PF17917">
    <property type="entry name" value="RT_RNaseH"/>
    <property type="match status" value="1"/>
</dbReference>
<evidence type="ECO:0000256" key="1">
    <source>
        <dbReference type="ARBA" id="ARBA00022679"/>
    </source>
</evidence>
<dbReference type="GO" id="GO:0016787">
    <property type="term" value="F:hydrolase activity"/>
    <property type="evidence" value="ECO:0007669"/>
    <property type="project" value="UniProtKB-KW"/>
</dbReference>
<dbReference type="InterPro" id="IPR041588">
    <property type="entry name" value="Integrase_H2C2"/>
</dbReference>
<dbReference type="PANTHER" id="PTHR37984">
    <property type="entry name" value="PROTEIN CBG26694"/>
    <property type="match status" value="1"/>
</dbReference>
<dbReference type="GO" id="GO:0003676">
    <property type="term" value="F:nucleic acid binding"/>
    <property type="evidence" value="ECO:0007669"/>
    <property type="project" value="InterPro"/>
</dbReference>
<evidence type="ECO:0000313" key="8">
    <source>
        <dbReference type="EMBL" id="POM62629.1"/>
    </source>
</evidence>
<dbReference type="GO" id="GO:0003964">
    <property type="term" value="F:RNA-directed DNA polymerase activity"/>
    <property type="evidence" value="ECO:0007669"/>
    <property type="project" value="UniProtKB-KW"/>
</dbReference>
<dbReference type="InterPro" id="IPR036397">
    <property type="entry name" value="RNaseH_sf"/>
</dbReference>
<evidence type="ECO:0000256" key="5">
    <source>
        <dbReference type="ARBA" id="ARBA00022801"/>
    </source>
</evidence>
<dbReference type="InterPro" id="IPR043502">
    <property type="entry name" value="DNA/RNA_pol_sf"/>
</dbReference>
<dbReference type="Gene3D" id="3.30.420.10">
    <property type="entry name" value="Ribonuclease H-like superfamily/Ribonuclease H"/>
    <property type="match status" value="1"/>
</dbReference>
<keyword evidence="4" id="KW-0255">Endonuclease</keyword>
<dbReference type="InterPro" id="IPR041373">
    <property type="entry name" value="RT_RNaseH"/>
</dbReference>